<evidence type="ECO:0000259" key="7">
    <source>
        <dbReference type="PROSITE" id="PS51007"/>
    </source>
</evidence>
<evidence type="ECO:0000313" key="8">
    <source>
        <dbReference type="EMBL" id="SDF16598.1"/>
    </source>
</evidence>
<dbReference type="Pfam" id="PF00034">
    <property type="entry name" value="Cytochrom_C"/>
    <property type="match status" value="1"/>
</dbReference>
<dbReference type="PRINTS" id="PR00606">
    <property type="entry name" value="CYTCHROMECID"/>
</dbReference>
<evidence type="ECO:0000256" key="6">
    <source>
        <dbReference type="PROSITE-ProRule" id="PRU00433"/>
    </source>
</evidence>
<dbReference type="SUPFAM" id="SSF46626">
    <property type="entry name" value="Cytochrome c"/>
    <property type="match status" value="1"/>
</dbReference>
<dbReference type="InterPro" id="IPR036909">
    <property type="entry name" value="Cyt_c-like_dom_sf"/>
</dbReference>
<dbReference type="InterPro" id="IPR009056">
    <property type="entry name" value="Cyt_c-like_dom"/>
</dbReference>
<keyword evidence="5 6" id="KW-0408">Iron</keyword>
<proteinExistence type="predicted"/>
<dbReference type="PROSITE" id="PS51007">
    <property type="entry name" value="CYTC"/>
    <property type="match status" value="1"/>
</dbReference>
<dbReference type="Proteomes" id="UP000198717">
    <property type="component" value="Unassembled WGS sequence"/>
</dbReference>
<evidence type="ECO:0000256" key="1">
    <source>
        <dbReference type="ARBA" id="ARBA00022448"/>
    </source>
</evidence>
<dbReference type="InterPro" id="IPR002324">
    <property type="entry name" value="Cyt_c_ID"/>
</dbReference>
<keyword evidence="2 6" id="KW-0349">Heme</keyword>
<keyword evidence="3 6" id="KW-0479">Metal-binding</keyword>
<accession>A0ABY0N994</accession>
<dbReference type="EMBL" id="FNAJ01000022">
    <property type="protein sequence ID" value="SDF16598.1"/>
    <property type="molecule type" value="Genomic_DNA"/>
</dbReference>
<organism evidence="8 9">
    <name type="scientific">Myxococcus virescens</name>
    <dbReference type="NCBI Taxonomy" id="83456"/>
    <lineage>
        <taxon>Bacteria</taxon>
        <taxon>Pseudomonadati</taxon>
        <taxon>Myxococcota</taxon>
        <taxon>Myxococcia</taxon>
        <taxon>Myxococcales</taxon>
        <taxon>Cystobacterineae</taxon>
        <taxon>Myxococcaceae</taxon>
        <taxon>Myxococcus</taxon>
    </lineage>
</organism>
<evidence type="ECO:0000256" key="2">
    <source>
        <dbReference type="ARBA" id="ARBA00022617"/>
    </source>
</evidence>
<sequence length="116" mass="12504">MSVSLDMQCGLETSMKRFLWLSVLAVASVSNVASASEELSKAKNCSTCHSATARLVGPSFKEIAARYAKQEGVEDKLTQRVRKGSSGVWGAIPMPANAQVSEAEARALVKWIMTQK</sequence>
<protein>
    <submittedName>
        <fullName evidence="8">Cytochrome c</fullName>
    </submittedName>
</protein>
<keyword evidence="9" id="KW-1185">Reference proteome</keyword>
<keyword evidence="1" id="KW-0813">Transport</keyword>
<feature type="domain" description="Cytochrome c" evidence="7">
    <location>
        <begin position="31"/>
        <end position="116"/>
    </location>
</feature>
<evidence type="ECO:0000256" key="4">
    <source>
        <dbReference type="ARBA" id="ARBA00022982"/>
    </source>
</evidence>
<evidence type="ECO:0000256" key="3">
    <source>
        <dbReference type="ARBA" id="ARBA00022723"/>
    </source>
</evidence>
<dbReference type="Gene3D" id="1.10.760.10">
    <property type="entry name" value="Cytochrome c-like domain"/>
    <property type="match status" value="1"/>
</dbReference>
<name>A0ABY0N994_9BACT</name>
<keyword evidence="4" id="KW-0249">Electron transport</keyword>
<reference evidence="8 9" key="1">
    <citation type="submission" date="2016-10" db="EMBL/GenBank/DDBJ databases">
        <authorList>
            <person name="Varghese N."/>
            <person name="Submissions S."/>
        </authorList>
    </citation>
    <scope>NUCLEOTIDE SEQUENCE [LARGE SCALE GENOMIC DNA]</scope>
    <source>
        <strain evidence="8 9">DSM 2260</strain>
    </source>
</reference>
<evidence type="ECO:0000256" key="5">
    <source>
        <dbReference type="ARBA" id="ARBA00023004"/>
    </source>
</evidence>
<gene>
    <name evidence="8" type="ORF">SAMN04488504_12222</name>
</gene>
<evidence type="ECO:0000313" key="9">
    <source>
        <dbReference type="Proteomes" id="UP000198717"/>
    </source>
</evidence>
<comment type="caution">
    <text evidence="8">The sequence shown here is derived from an EMBL/GenBank/DDBJ whole genome shotgun (WGS) entry which is preliminary data.</text>
</comment>